<name>A0A5C5WR80_9BACT</name>
<dbReference type="OrthoDB" id="291666at2"/>
<protein>
    <recommendedName>
        <fullName evidence="5">Flagellar basal body-associated protein FliL</fullName>
    </recommendedName>
</protein>
<accession>A0A5C5WR80</accession>
<keyword evidence="2" id="KW-1133">Transmembrane helix</keyword>
<sequence length="187" mass="21119">MADEIEEKQDETTAEPVAPPTGGGGRTLIIAFVAVVVLIETAMFFFLVPSAEDVSALAEAKLIKSVQEVDAEAEEQASDENKVQEFQLGMYGEVFSPHDTERNYRVELDLYGLIRKKNADKMKLEFTDKEGRLRNAIRRKIRNSSLEELNENNLGLLERRILTSCNHLLEEDLLLAVGFKSYQLLEQ</sequence>
<dbReference type="AlphaFoldDB" id="A0A5C5WR80"/>
<evidence type="ECO:0000313" key="4">
    <source>
        <dbReference type="Proteomes" id="UP000316598"/>
    </source>
</evidence>
<comment type="caution">
    <text evidence="3">The sequence shown here is derived from an EMBL/GenBank/DDBJ whole genome shotgun (WGS) entry which is preliminary data.</text>
</comment>
<evidence type="ECO:0000313" key="3">
    <source>
        <dbReference type="EMBL" id="TWT53078.1"/>
    </source>
</evidence>
<evidence type="ECO:0008006" key="5">
    <source>
        <dbReference type="Google" id="ProtNLM"/>
    </source>
</evidence>
<feature type="region of interest" description="Disordered" evidence="1">
    <location>
        <begin position="1"/>
        <end position="20"/>
    </location>
</feature>
<dbReference type="EMBL" id="SJPI01000001">
    <property type="protein sequence ID" value="TWT53078.1"/>
    <property type="molecule type" value="Genomic_DNA"/>
</dbReference>
<feature type="compositionally biased region" description="Acidic residues" evidence="1">
    <location>
        <begin position="1"/>
        <end position="13"/>
    </location>
</feature>
<proteinExistence type="predicted"/>
<dbReference type="RefSeq" id="WP_146513357.1">
    <property type="nucleotide sequence ID" value="NZ_SJPI01000001.1"/>
</dbReference>
<dbReference type="Proteomes" id="UP000316598">
    <property type="component" value="Unassembled WGS sequence"/>
</dbReference>
<gene>
    <name evidence="3" type="ORF">Pla22_07060</name>
</gene>
<keyword evidence="4" id="KW-1185">Reference proteome</keyword>
<organism evidence="3 4">
    <name type="scientific">Rubripirellula amarantea</name>
    <dbReference type="NCBI Taxonomy" id="2527999"/>
    <lineage>
        <taxon>Bacteria</taxon>
        <taxon>Pseudomonadati</taxon>
        <taxon>Planctomycetota</taxon>
        <taxon>Planctomycetia</taxon>
        <taxon>Pirellulales</taxon>
        <taxon>Pirellulaceae</taxon>
        <taxon>Rubripirellula</taxon>
    </lineage>
</organism>
<keyword evidence="2" id="KW-0812">Transmembrane</keyword>
<evidence type="ECO:0000256" key="1">
    <source>
        <dbReference type="SAM" id="MobiDB-lite"/>
    </source>
</evidence>
<evidence type="ECO:0000256" key="2">
    <source>
        <dbReference type="SAM" id="Phobius"/>
    </source>
</evidence>
<feature type="transmembrane region" description="Helical" evidence="2">
    <location>
        <begin position="28"/>
        <end position="48"/>
    </location>
</feature>
<keyword evidence="2" id="KW-0472">Membrane</keyword>
<reference evidence="3 4" key="1">
    <citation type="submission" date="2019-02" db="EMBL/GenBank/DDBJ databases">
        <title>Deep-cultivation of Planctomycetes and their phenomic and genomic characterization uncovers novel biology.</title>
        <authorList>
            <person name="Wiegand S."/>
            <person name="Jogler M."/>
            <person name="Boedeker C."/>
            <person name="Pinto D."/>
            <person name="Vollmers J."/>
            <person name="Rivas-Marin E."/>
            <person name="Kohn T."/>
            <person name="Peeters S.H."/>
            <person name="Heuer A."/>
            <person name="Rast P."/>
            <person name="Oberbeckmann S."/>
            <person name="Bunk B."/>
            <person name="Jeske O."/>
            <person name="Meyerdierks A."/>
            <person name="Storesund J.E."/>
            <person name="Kallscheuer N."/>
            <person name="Luecker S."/>
            <person name="Lage O.M."/>
            <person name="Pohl T."/>
            <person name="Merkel B.J."/>
            <person name="Hornburger P."/>
            <person name="Mueller R.-W."/>
            <person name="Bruemmer F."/>
            <person name="Labrenz M."/>
            <person name="Spormann A.M."/>
            <person name="Op Den Camp H."/>
            <person name="Overmann J."/>
            <person name="Amann R."/>
            <person name="Jetten M.S.M."/>
            <person name="Mascher T."/>
            <person name="Medema M.H."/>
            <person name="Devos D.P."/>
            <person name="Kaster A.-K."/>
            <person name="Ovreas L."/>
            <person name="Rohde M."/>
            <person name="Galperin M.Y."/>
            <person name="Jogler C."/>
        </authorList>
    </citation>
    <scope>NUCLEOTIDE SEQUENCE [LARGE SCALE GENOMIC DNA]</scope>
    <source>
        <strain evidence="3 4">Pla22</strain>
    </source>
</reference>